<protein>
    <recommendedName>
        <fullName evidence="1">HD-GYP domain-containing protein</fullName>
    </recommendedName>
</protein>
<dbReference type="Pfam" id="PF13487">
    <property type="entry name" value="HD_5"/>
    <property type="match status" value="1"/>
</dbReference>
<dbReference type="STRING" id="913325.N799_06385"/>
<name>A0A0A0EXM7_9GAMM</name>
<reference evidence="2 3" key="1">
    <citation type="journal article" date="2015" name="Stand. Genomic Sci.">
        <title>Genomic information of the arsenic-resistant bacterium Lysobacter arseniciresistens type strain ZS79(T) and comparison of Lysobacter draft genomes.</title>
        <authorList>
            <person name="Liu L."/>
            <person name="Zhang S."/>
            <person name="Luo M."/>
            <person name="Wang G."/>
        </authorList>
    </citation>
    <scope>NUCLEOTIDE SEQUENCE [LARGE SCALE GENOMIC DNA]</scope>
    <source>
        <strain evidence="2 3">ZS79</strain>
    </source>
</reference>
<feature type="domain" description="HD-GYP" evidence="1">
    <location>
        <begin position="141"/>
        <end position="338"/>
    </location>
</feature>
<dbReference type="GO" id="GO:0008081">
    <property type="term" value="F:phosphoric diester hydrolase activity"/>
    <property type="evidence" value="ECO:0007669"/>
    <property type="project" value="UniProtKB-ARBA"/>
</dbReference>
<comment type="caution">
    <text evidence="2">The sequence shown here is derived from an EMBL/GenBank/DDBJ whole genome shotgun (WGS) entry which is preliminary data.</text>
</comment>
<dbReference type="InterPro" id="IPR037522">
    <property type="entry name" value="HD_GYP_dom"/>
</dbReference>
<dbReference type="CDD" id="cd00077">
    <property type="entry name" value="HDc"/>
    <property type="match status" value="1"/>
</dbReference>
<evidence type="ECO:0000313" key="2">
    <source>
        <dbReference type="EMBL" id="KGM55706.1"/>
    </source>
</evidence>
<proteinExistence type="predicted"/>
<dbReference type="InterPro" id="IPR021812">
    <property type="entry name" value="DUF3391"/>
</dbReference>
<keyword evidence="3" id="KW-1185">Reference proteome</keyword>
<sequence>MSMMLQELKIGTGQLSAGMYVCRLDRPWTGAPFPLQGFLVQPGTQLDWLREHCHWVWIDVRRGTAPAGRPAVAAAAAMDTGDRLIGSVVHVDTVPFAEELPAAHQAHDNAARLAARILADVQAGHKLAASEVRTAAEPVVHSVLRNADALFWVNALQRHDSYAYGHAINCCVLAAAFGRHLGLPEDLLVDLASGGLLLDVGKTQLPHALLADPGPLDEAAMEQVRTHVELGQAILADSDEPHAATVVQMLRTHHERWDGSGYPDGLMARAIPLAGRMAAIIDSFDAMTSLRAHAPAQARHEALQELYRNRGRLYHGELVEQFTGCLGVYPTGSLVELSTGEVAVVMTQNPSRRLRPLVMLLTGADKVPRDVFSPLDLMLQPEGEPVSKQVNIVRPLPVGAHGLDPAELFL</sequence>
<dbReference type="AlphaFoldDB" id="A0A0A0EXM7"/>
<gene>
    <name evidence="2" type="ORF">N799_06385</name>
</gene>
<dbReference type="PROSITE" id="PS51832">
    <property type="entry name" value="HD_GYP"/>
    <property type="match status" value="1"/>
</dbReference>
<evidence type="ECO:0000259" key="1">
    <source>
        <dbReference type="PROSITE" id="PS51832"/>
    </source>
</evidence>
<dbReference type="SUPFAM" id="SSF109604">
    <property type="entry name" value="HD-domain/PDEase-like"/>
    <property type="match status" value="1"/>
</dbReference>
<dbReference type="Proteomes" id="UP000029989">
    <property type="component" value="Unassembled WGS sequence"/>
</dbReference>
<dbReference type="EMBL" id="AVPT01000017">
    <property type="protein sequence ID" value="KGM55706.1"/>
    <property type="molecule type" value="Genomic_DNA"/>
</dbReference>
<dbReference type="Pfam" id="PF11871">
    <property type="entry name" value="DUF3391"/>
    <property type="match status" value="1"/>
</dbReference>
<dbReference type="eggNOG" id="COG2206">
    <property type="taxonomic scope" value="Bacteria"/>
</dbReference>
<dbReference type="Gene3D" id="1.10.3210.10">
    <property type="entry name" value="Hypothetical protein af1432"/>
    <property type="match status" value="1"/>
</dbReference>
<accession>A0A0A0EXM7</accession>
<dbReference type="InterPro" id="IPR003607">
    <property type="entry name" value="HD/PDEase_dom"/>
</dbReference>
<dbReference type="PANTHER" id="PTHR43155">
    <property type="entry name" value="CYCLIC DI-GMP PHOSPHODIESTERASE PA4108-RELATED"/>
    <property type="match status" value="1"/>
</dbReference>
<dbReference type="PANTHER" id="PTHR43155:SF2">
    <property type="entry name" value="CYCLIC DI-GMP PHOSPHODIESTERASE PA4108"/>
    <property type="match status" value="1"/>
</dbReference>
<organism evidence="2 3">
    <name type="scientific">Lysobacter arseniciresistens ZS79</name>
    <dbReference type="NCBI Taxonomy" id="913325"/>
    <lineage>
        <taxon>Bacteria</taxon>
        <taxon>Pseudomonadati</taxon>
        <taxon>Pseudomonadota</taxon>
        <taxon>Gammaproteobacteria</taxon>
        <taxon>Lysobacterales</taxon>
        <taxon>Lysobacteraceae</taxon>
        <taxon>Novilysobacter</taxon>
    </lineage>
</organism>
<evidence type="ECO:0000313" key="3">
    <source>
        <dbReference type="Proteomes" id="UP000029989"/>
    </source>
</evidence>